<reference evidence="2 3" key="2">
    <citation type="submission" date="2018-11" db="EMBL/GenBank/DDBJ databases">
        <authorList>
            <consortium name="Pathogen Informatics"/>
        </authorList>
    </citation>
    <scope>NUCLEOTIDE SEQUENCE [LARGE SCALE GENOMIC DNA]</scope>
    <source>
        <strain evidence="2 3">Costa Rica</strain>
    </source>
</reference>
<keyword evidence="3" id="KW-1185">Reference proteome</keyword>
<proteinExistence type="predicted"/>
<evidence type="ECO:0000313" key="3">
    <source>
        <dbReference type="Proteomes" id="UP000267027"/>
    </source>
</evidence>
<accession>A0A0R3PKG8</accession>
<evidence type="ECO:0000313" key="2">
    <source>
        <dbReference type="EMBL" id="VDM56680.1"/>
    </source>
</evidence>
<dbReference type="Proteomes" id="UP000267027">
    <property type="component" value="Unassembled WGS sequence"/>
</dbReference>
<dbReference type="PANTHER" id="PTHR21301">
    <property type="entry name" value="REVERSE TRANSCRIPTASE"/>
    <property type="match status" value="1"/>
</dbReference>
<sequence length="134" mass="15249">MGQRLAPTLAVAFMSKVEAPVIDLTPLLYCRYIDDCFVVCSTQQEMDKYFELLKEQSVYIKFTRGKPKESWLPFLNVQTSPSENGCNTKWYRKPNNKTIRTAASVCTDRDQREGSSKLACQMANSNGYETVASR</sequence>
<evidence type="ECO:0000313" key="4">
    <source>
        <dbReference type="WBParaSite" id="ACOC_0000509401-mRNA-1"/>
    </source>
</evidence>
<evidence type="ECO:0000259" key="1">
    <source>
        <dbReference type="PROSITE" id="PS50878"/>
    </source>
</evidence>
<feature type="domain" description="Reverse transcriptase" evidence="1">
    <location>
        <begin position="1"/>
        <end position="88"/>
    </location>
</feature>
<dbReference type="WBParaSite" id="ACOC_0000509401-mRNA-1">
    <property type="protein sequence ID" value="ACOC_0000509401-mRNA-1"/>
    <property type="gene ID" value="ACOC_0000509401"/>
</dbReference>
<dbReference type="SUPFAM" id="SSF56672">
    <property type="entry name" value="DNA/RNA polymerases"/>
    <property type="match status" value="1"/>
</dbReference>
<dbReference type="OrthoDB" id="19261at2759"/>
<organism evidence="4">
    <name type="scientific">Angiostrongylus costaricensis</name>
    <name type="common">Nematode worm</name>
    <dbReference type="NCBI Taxonomy" id="334426"/>
    <lineage>
        <taxon>Eukaryota</taxon>
        <taxon>Metazoa</taxon>
        <taxon>Ecdysozoa</taxon>
        <taxon>Nematoda</taxon>
        <taxon>Chromadorea</taxon>
        <taxon>Rhabditida</taxon>
        <taxon>Rhabditina</taxon>
        <taxon>Rhabditomorpha</taxon>
        <taxon>Strongyloidea</taxon>
        <taxon>Metastrongylidae</taxon>
        <taxon>Angiostrongylus</taxon>
    </lineage>
</organism>
<dbReference type="OMA" id="RYINDCF"/>
<name>A0A0R3PKG8_ANGCS</name>
<dbReference type="EMBL" id="UYYA01003848">
    <property type="protein sequence ID" value="VDM56680.1"/>
    <property type="molecule type" value="Genomic_DNA"/>
</dbReference>
<dbReference type="PROSITE" id="PS50878">
    <property type="entry name" value="RT_POL"/>
    <property type="match status" value="1"/>
</dbReference>
<gene>
    <name evidence="2" type="ORF">ACOC_LOCUS5095</name>
</gene>
<dbReference type="PANTHER" id="PTHR21301:SF10">
    <property type="entry name" value="REVERSE TRANSCRIPTASE DOMAIN-CONTAINING PROTEIN"/>
    <property type="match status" value="1"/>
</dbReference>
<protein>
    <submittedName>
        <fullName evidence="4">Reverse transcriptase domain-containing protein</fullName>
    </submittedName>
</protein>
<dbReference type="InterPro" id="IPR043502">
    <property type="entry name" value="DNA/RNA_pol_sf"/>
</dbReference>
<dbReference type="AlphaFoldDB" id="A0A0R3PKG8"/>
<reference evidence="4" key="1">
    <citation type="submission" date="2017-02" db="UniProtKB">
        <authorList>
            <consortium name="WormBaseParasite"/>
        </authorList>
    </citation>
    <scope>IDENTIFICATION</scope>
</reference>
<dbReference type="InterPro" id="IPR000477">
    <property type="entry name" value="RT_dom"/>
</dbReference>